<dbReference type="Gene3D" id="3.40.980.20">
    <property type="entry name" value="Four-carbon acid sugar kinase, nucleotide binding domain"/>
    <property type="match status" value="1"/>
</dbReference>
<comment type="similarity">
    <text evidence="1">Belongs to the four-carbon acid sugar kinase family.</text>
</comment>
<evidence type="ECO:0000313" key="10">
    <source>
        <dbReference type="Proteomes" id="UP001241988"/>
    </source>
</evidence>
<keyword evidence="2" id="KW-0808">Transferase</keyword>
<keyword evidence="5" id="KW-0067">ATP-binding</keyword>
<organism evidence="9 10">
    <name type="scientific">Planomicrobium stackebrandtii</name>
    <dbReference type="NCBI Taxonomy" id="253160"/>
    <lineage>
        <taxon>Bacteria</taxon>
        <taxon>Bacillati</taxon>
        <taxon>Bacillota</taxon>
        <taxon>Bacilli</taxon>
        <taxon>Bacillales</taxon>
        <taxon>Caryophanaceae</taxon>
        <taxon>Planomicrobium</taxon>
    </lineage>
</organism>
<evidence type="ECO:0000256" key="1">
    <source>
        <dbReference type="ARBA" id="ARBA00005715"/>
    </source>
</evidence>
<proteinExistence type="inferred from homology"/>
<dbReference type="RefSeq" id="WP_308787086.1">
    <property type="nucleotide sequence ID" value="NZ_JAUSWB010000004.1"/>
</dbReference>
<dbReference type="Proteomes" id="UP001241988">
    <property type="component" value="Unassembled WGS sequence"/>
</dbReference>
<keyword evidence="10" id="KW-1185">Reference proteome</keyword>
<evidence type="ECO:0000256" key="2">
    <source>
        <dbReference type="ARBA" id="ARBA00022679"/>
    </source>
</evidence>
<dbReference type="InterPro" id="IPR037051">
    <property type="entry name" value="4-carb_acid_sugar_kinase_N_sf"/>
</dbReference>
<dbReference type="InterPro" id="IPR031475">
    <property type="entry name" value="NBD_C"/>
</dbReference>
<gene>
    <name evidence="9" type="ORF">QOZ98_001766</name>
</gene>
<protein>
    <submittedName>
        <fullName evidence="9">Uncharacterized protein YgbK (DUF1537 family)</fullName>
    </submittedName>
</protein>
<reference evidence="9 10" key="1">
    <citation type="submission" date="2023-07" db="EMBL/GenBank/DDBJ databases">
        <title>Genomic Encyclopedia of Type Strains, Phase IV (KMG-IV): sequencing the most valuable type-strain genomes for metagenomic binning, comparative biology and taxonomic classification.</title>
        <authorList>
            <person name="Goeker M."/>
        </authorList>
    </citation>
    <scope>NUCLEOTIDE SEQUENCE [LARGE SCALE GENOMIC DNA]</scope>
    <source>
        <strain evidence="9 10">DSM 16419</strain>
    </source>
</reference>
<evidence type="ECO:0000259" key="8">
    <source>
        <dbReference type="Pfam" id="PF17042"/>
    </source>
</evidence>
<feature type="domain" description="Four-carbon acid sugar kinase nucleotide binding" evidence="8">
    <location>
        <begin position="248"/>
        <end position="412"/>
    </location>
</feature>
<evidence type="ECO:0000256" key="5">
    <source>
        <dbReference type="ARBA" id="ARBA00022840"/>
    </source>
</evidence>
<dbReference type="Pfam" id="PF17042">
    <property type="entry name" value="NBD_C"/>
    <property type="match status" value="1"/>
</dbReference>
<comment type="caution">
    <text evidence="9">The sequence shown here is derived from an EMBL/GenBank/DDBJ whole genome shotgun (WGS) entry which is preliminary data.</text>
</comment>
<evidence type="ECO:0000313" key="9">
    <source>
        <dbReference type="EMBL" id="MDQ0428939.1"/>
    </source>
</evidence>
<feature type="domain" description="Four-carbon acid sugar kinase N-terminal" evidence="7">
    <location>
        <begin position="5"/>
        <end position="226"/>
    </location>
</feature>
<keyword evidence="3" id="KW-0547">Nucleotide-binding</keyword>
<dbReference type="InterPro" id="IPR042213">
    <property type="entry name" value="NBD_C_sf"/>
</dbReference>
<evidence type="ECO:0000256" key="6">
    <source>
        <dbReference type="ARBA" id="ARBA00023277"/>
    </source>
</evidence>
<dbReference type="Gene3D" id="3.40.50.10840">
    <property type="entry name" value="Putative sugar-binding, N-terminal domain"/>
    <property type="match status" value="1"/>
</dbReference>
<evidence type="ECO:0000259" key="7">
    <source>
        <dbReference type="Pfam" id="PF07005"/>
    </source>
</evidence>
<sequence length="429" mass="46563">MATQIGIIADDFTGANDSGVRLAQKGLRARVILAGREDENTDPNIDVWIVDTDSRAMEPIEAYNIVSSEIERLKKRGVSSFYKKVDSTLRGSVAAELKALHDCAGAEIIFIAPAFPTLGRTVRDGILYVNDIPVGETEFGNDPKTPVLHSYIPDLLASEDVFTAVLTHEILSGKNPEQWVQQQIDSGVKWIICDTVVEEDFIQLVSLEDKLDVKIGWAGSAGLINYLYSVSAESQEFELPARSTGKVLVVSGSLSGKTKEQLDNLAQRPQTLMIEINPARLLEDPEREGETIKALNHSADWDSAVIYVEPSQTNRDQVAEWGLLKEWTANQTGKGISQGLGKLVNLALKNGGFDALIMTGGDTAKDICKEIGVADMELRFEIEAGLPLGMVKWNGKELIAVTKAGGFGNPASLVNAVEFLKGAGLNEHT</sequence>
<evidence type="ECO:0000256" key="4">
    <source>
        <dbReference type="ARBA" id="ARBA00022777"/>
    </source>
</evidence>
<keyword evidence="6" id="KW-0119">Carbohydrate metabolism</keyword>
<keyword evidence="4" id="KW-0418">Kinase</keyword>
<dbReference type="Pfam" id="PF07005">
    <property type="entry name" value="SBD_N"/>
    <property type="match status" value="1"/>
</dbReference>
<evidence type="ECO:0000256" key="3">
    <source>
        <dbReference type="ARBA" id="ARBA00022741"/>
    </source>
</evidence>
<dbReference type="EMBL" id="JAUSWB010000004">
    <property type="protein sequence ID" value="MDQ0428939.1"/>
    <property type="molecule type" value="Genomic_DNA"/>
</dbReference>
<dbReference type="SUPFAM" id="SSF142764">
    <property type="entry name" value="YgbK-like"/>
    <property type="match status" value="1"/>
</dbReference>
<name>A0ABU0GUA9_9BACL</name>
<accession>A0ABU0GUA9</accession>
<dbReference type="InterPro" id="IPR010737">
    <property type="entry name" value="4-carb_acid_sugar_kinase_N"/>
</dbReference>